<gene>
    <name evidence="6" type="ORF">SCF082_LOCUS4263</name>
</gene>
<dbReference type="SUPFAM" id="SSF52047">
    <property type="entry name" value="RNI-like"/>
    <property type="match status" value="2"/>
</dbReference>
<evidence type="ECO:0000256" key="4">
    <source>
        <dbReference type="SAM" id="MobiDB-lite"/>
    </source>
</evidence>
<keyword evidence="7" id="KW-1185">Reference proteome</keyword>
<dbReference type="InterPro" id="IPR001611">
    <property type="entry name" value="Leu-rich_rpt"/>
</dbReference>
<feature type="non-terminal residue" evidence="6">
    <location>
        <position position="1"/>
    </location>
</feature>
<dbReference type="Gene3D" id="3.80.10.10">
    <property type="entry name" value="Ribonuclease Inhibitor"/>
    <property type="match status" value="2"/>
</dbReference>
<keyword evidence="5" id="KW-0472">Membrane</keyword>
<name>A0ABP0HYD6_9DINO</name>
<feature type="transmembrane region" description="Helical" evidence="5">
    <location>
        <begin position="1176"/>
        <end position="1198"/>
    </location>
</feature>
<evidence type="ECO:0000256" key="1">
    <source>
        <dbReference type="ARBA" id="ARBA00022468"/>
    </source>
</evidence>
<proteinExistence type="predicted"/>
<feature type="transmembrane region" description="Helical" evidence="5">
    <location>
        <begin position="481"/>
        <end position="503"/>
    </location>
</feature>
<dbReference type="InterPro" id="IPR032675">
    <property type="entry name" value="LRR_dom_sf"/>
</dbReference>
<evidence type="ECO:0000313" key="7">
    <source>
        <dbReference type="Proteomes" id="UP001642464"/>
    </source>
</evidence>
<comment type="caution">
    <text evidence="6">The sequence shown here is derived from an EMBL/GenBank/DDBJ whole genome shotgun (WGS) entry which is preliminary data.</text>
</comment>
<feature type="region of interest" description="Disordered" evidence="4">
    <location>
        <begin position="589"/>
        <end position="613"/>
    </location>
</feature>
<dbReference type="SMART" id="SM00368">
    <property type="entry name" value="LRR_RI"/>
    <property type="match status" value="8"/>
</dbReference>
<evidence type="ECO:0000256" key="2">
    <source>
        <dbReference type="ARBA" id="ARBA00022614"/>
    </source>
</evidence>
<dbReference type="PANTHER" id="PTHR24113">
    <property type="entry name" value="RAN GTPASE-ACTIVATING PROTEIN 1"/>
    <property type="match status" value="1"/>
</dbReference>
<dbReference type="Pfam" id="PF13516">
    <property type="entry name" value="LRR_6"/>
    <property type="match status" value="5"/>
</dbReference>
<accession>A0ABP0HYD6</accession>
<evidence type="ECO:0000256" key="3">
    <source>
        <dbReference type="ARBA" id="ARBA00022737"/>
    </source>
</evidence>
<dbReference type="Proteomes" id="UP001642464">
    <property type="component" value="Unassembled WGS sequence"/>
</dbReference>
<sequence length="1224" mass="138910">AFRRYCINANIALVRPEFLEKLCQEGRVWPRRQEAEQIPGALYKPGPDDEFSFIGISHCWESREHPDPFGYQLKTIVDAWHYWQEVDPEVYGDDTTYFFIDYMSLPQFKRSAEEQTCFQRAMKNMHLFYANSGASSFCKSVWRLEDLTPAGVKRQQIRQRRTIPVYILAEGKVVEVPLKRLKRSVGGKCSSCCDENCRNLHANDIVYLGRGWCRAEYEWAKPYTVNISRWCVCLCLRRCCAWYDSWFHRFSLPWTPEAFQRSVATHALKFTHRGDIDPVLELQRTVFQQKVASVKNFACNWLPCHEVEDLVELVPLLQAVRSFRLSAAHVADSQQLALATALGARPALQRVRIDFVQLRLDLSFCGLGDAGAGVVANALAQHSTLREVLLRFNGICSCGAMALATALESNDVLQVLELEGNKIRSRGAVALAEALRSNSALRRLEISINPIGSQGVRALRRVAERIDVQHEGLKRNADASWYGWMCCILIRVLMWIFITIALLPIRCFSWRQRTIACISTQLRIRHTNAEAARHQVVSDDSSGADLLVRCDWEMLMGSDEGFGAPAVLLHSCPEARWRWADDAREIATDGASRSASRSACPPAELPGRTSRRRSEVVEGAELGVLNAEPVAICRPWKTTEDDLDDSVTNQLSRQAVHGVVEWVVSAVGGTMGGRKRTEDHQAFRRYCINANIALVRPEFLEELCQEGRVWPRRQEAEHIPGALYKPGPDDEFSFIGISHCWEAREHPDPFGYQLKTIVGAWHYWQEVDPEVYRDDNTYFFIDYMSLPQFKRSAEEHTCFQCAMRHMHLFYANSGAIFCKSVWRLEKLTPPGVKRLQILRGRTIPVYILAEGKVVEVSLKRLKRSIGGKCSSSCDDNCRNLHANDIVYLGRGWCRAEYEWAKPYTINISRRGVCLCLRHCWAQYDSMFHRFSLPWTPEAFQRSVATHALKFTHRGDIDPVLELQRTVFQQKVASVKNFECNWLPCHEVEDLVELVGLLQAVQNFQLVAAHVAKFQQLALATALGTRQTLQTVRIFSVQLSPDAVQVLAAVPRLHTLWLNACGLGDAGAGAVANALAQHSALREVELRFNSIGSRGATALAKALVTNNVLEKLDLQFNRIRSRGAVALAEALRSNNSLRHLEMQGNPFGAQGVQALRRLAERIEVDHEGLKRNADASWCGWMCCILTRVFWWIILTMMFLPMRFFTLRQRAIACISARGKPSNLRR</sequence>
<protein>
    <submittedName>
        <fullName evidence="6">Nucleotide-binding oligomerization domain-containing protein 2 (Caspase recruitment domain-containing protein 15)</fullName>
    </submittedName>
</protein>
<evidence type="ECO:0000313" key="6">
    <source>
        <dbReference type="EMBL" id="CAK8995246.1"/>
    </source>
</evidence>
<keyword evidence="5" id="KW-0812">Transmembrane</keyword>
<feature type="compositionally biased region" description="Low complexity" evidence="4">
    <location>
        <begin position="591"/>
        <end position="602"/>
    </location>
</feature>
<reference evidence="6 7" key="1">
    <citation type="submission" date="2024-02" db="EMBL/GenBank/DDBJ databases">
        <authorList>
            <person name="Chen Y."/>
            <person name="Shah S."/>
            <person name="Dougan E. K."/>
            <person name="Thang M."/>
            <person name="Chan C."/>
        </authorList>
    </citation>
    <scope>NUCLEOTIDE SEQUENCE [LARGE SCALE GENOMIC DNA]</scope>
</reference>
<dbReference type="PANTHER" id="PTHR24113:SF12">
    <property type="entry name" value="RAN GTPASE-ACTIVATING PROTEIN 1"/>
    <property type="match status" value="1"/>
</dbReference>
<keyword evidence="5" id="KW-1133">Transmembrane helix</keyword>
<keyword evidence="1" id="KW-0343">GTPase activation</keyword>
<organism evidence="6 7">
    <name type="scientific">Durusdinium trenchii</name>
    <dbReference type="NCBI Taxonomy" id="1381693"/>
    <lineage>
        <taxon>Eukaryota</taxon>
        <taxon>Sar</taxon>
        <taxon>Alveolata</taxon>
        <taxon>Dinophyceae</taxon>
        <taxon>Suessiales</taxon>
        <taxon>Symbiodiniaceae</taxon>
        <taxon>Durusdinium</taxon>
    </lineage>
</organism>
<keyword evidence="3" id="KW-0677">Repeat</keyword>
<evidence type="ECO:0000256" key="5">
    <source>
        <dbReference type="SAM" id="Phobius"/>
    </source>
</evidence>
<dbReference type="InterPro" id="IPR027038">
    <property type="entry name" value="RanGap"/>
</dbReference>
<dbReference type="EMBL" id="CAXAMM010002224">
    <property type="protein sequence ID" value="CAK8995246.1"/>
    <property type="molecule type" value="Genomic_DNA"/>
</dbReference>
<keyword evidence="2" id="KW-0433">Leucine-rich repeat</keyword>